<dbReference type="Pfam" id="PF00561">
    <property type="entry name" value="Abhydrolase_1"/>
    <property type="match status" value="1"/>
</dbReference>
<accession>A0ABS4WGF7</accession>
<comment type="caution">
    <text evidence="3">The sequence shown here is derived from an EMBL/GenBank/DDBJ whole genome shotgun (WGS) entry which is preliminary data.</text>
</comment>
<dbReference type="RefSeq" id="WP_209907687.1">
    <property type="nucleotide sequence ID" value="NZ_BAAAMI010000017.1"/>
</dbReference>
<sequence>MNTTPAAVAPLLSGTVARDGVEIHYDVYGEGSPTLLLMPTWSVVHSRIWKAQIGYLARHFRVLTFDGRGNGQSGRPRGPAAYRDQEFVDDALAVLDATGTAQAVVVGLSWGATWSLQLAAAHPGRVSGIVGIASSCNVKVPRTVRRATDWEGPAASTRGWDKYNRQYWLGGGYDDFIGFFFNQMFSEAHSTKQIEDAVGWAHETTAAVIADATAGMHGYDGIESVPIERACALVRCPVLLVHGADDRISPPSVGQRLAELTGGSLVLLEGAGHGPPARLPVKVNHLIRDFAERFGPVPTVPPRWTASQRRPRRVLYLSSPIGLGHARRDLAVADALRKHHPEVEISWLAQPPVTGVLQAAGELVHPASAWLASEVEHIDNEAGEHDLHAFQAIRRMDEILVHNFMVFDDVIRDGTFDLVVGDEAWDIDHHLHENPELKRFAFAWMTDFVGWLPMPDGGAAEVALAADYNAEMIEQRERFHRVRDRSIFVGSPEDVVPLSFGPGLPGIREWTEANFDFAGYVTGFDPADVADRGRLRAELGYPPDRPLCVVTVGGSGVGAPLLRRILDAVPLARRSVADLQVLLVAGPRIDPGALPRQRGVSVRGMVPELYRHLAAADLAVVQGGLTTCMELAASSRPFIYVPLRHHFEQNFHVRHRLERYGAGQCMEYEQVCDPDALAAAMVAGLGRTVHYRPVETDGAARAAALLAELI</sequence>
<evidence type="ECO:0000259" key="1">
    <source>
        <dbReference type="Pfam" id="PF00561"/>
    </source>
</evidence>
<dbReference type="InterPro" id="IPR000073">
    <property type="entry name" value="AB_hydrolase_1"/>
</dbReference>
<dbReference type="Gene3D" id="3.40.50.1820">
    <property type="entry name" value="alpha/beta hydrolase"/>
    <property type="match status" value="1"/>
</dbReference>
<dbReference type="PANTHER" id="PTHR43433">
    <property type="entry name" value="HYDROLASE, ALPHA/BETA FOLD FAMILY PROTEIN"/>
    <property type="match status" value="1"/>
</dbReference>
<organism evidence="3 4">
    <name type="scientific">Paeniglutamicibacter psychrophenolicus</name>
    <dbReference type="NCBI Taxonomy" id="257454"/>
    <lineage>
        <taxon>Bacteria</taxon>
        <taxon>Bacillati</taxon>
        <taxon>Actinomycetota</taxon>
        <taxon>Actinomycetes</taxon>
        <taxon>Micrococcales</taxon>
        <taxon>Micrococcaceae</taxon>
        <taxon>Paeniglutamicibacter</taxon>
    </lineage>
</organism>
<dbReference type="InterPro" id="IPR007235">
    <property type="entry name" value="Glyco_trans_28_C"/>
</dbReference>
<evidence type="ECO:0000313" key="4">
    <source>
        <dbReference type="Proteomes" id="UP000766570"/>
    </source>
</evidence>
<feature type="domain" description="Glycosyl transferase family 28 C-terminal" evidence="2">
    <location>
        <begin position="549"/>
        <end position="679"/>
    </location>
</feature>
<dbReference type="InterPro" id="IPR050471">
    <property type="entry name" value="AB_hydrolase"/>
</dbReference>
<dbReference type="EMBL" id="JAGIOE010000001">
    <property type="protein sequence ID" value="MBP2374664.1"/>
    <property type="molecule type" value="Genomic_DNA"/>
</dbReference>
<keyword evidence="4" id="KW-1185">Reference proteome</keyword>
<dbReference type="Proteomes" id="UP000766570">
    <property type="component" value="Unassembled WGS sequence"/>
</dbReference>
<proteinExistence type="predicted"/>
<evidence type="ECO:0000313" key="3">
    <source>
        <dbReference type="EMBL" id="MBP2374664.1"/>
    </source>
</evidence>
<evidence type="ECO:0000259" key="2">
    <source>
        <dbReference type="Pfam" id="PF04101"/>
    </source>
</evidence>
<dbReference type="Gene3D" id="3.40.50.2000">
    <property type="entry name" value="Glycogen Phosphorylase B"/>
    <property type="match status" value="1"/>
</dbReference>
<dbReference type="PANTHER" id="PTHR43433:SF5">
    <property type="entry name" value="AB HYDROLASE-1 DOMAIN-CONTAINING PROTEIN"/>
    <property type="match status" value="1"/>
</dbReference>
<feature type="domain" description="AB hydrolase-1" evidence="1">
    <location>
        <begin position="46"/>
        <end position="273"/>
    </location>
</feature>
<name>A0ABS4WGF7_9MICC</name>
<dbReference type="SUPFAM" id="SSF53474">
    <property type="entry name" value="alpha/beta-Hydrolases"/>
    <property type="match status" value="1"/>
</dbReference>
<protein>
    <submittedName>
        <fullName evidence="3">Pimeloyl-ACP methyl ester carboxylesterase/predicted glycosyltransferase</fullName>
    </submittedName>
</protein>
<dbReference type="SUPFAM" id="SSF53756">
    <property type="entry name" value="UDP-Glycosyltransferase/glycogen phosphorylase"/>
    <property type="match status" value="1"/>
</dbReference>
<reference evidence="3 4" key="1">
    <citation type="submission" date="2021-03" db="EMBL/GenBank/DDBJ databases">
        <title>Sequencing the genomes of 1000 actinobacteria strains.</title>
        <authorList>
            <person name="Klenk H.-P."/>
        </authorList>
    </citation>
    <scope>NUCLEOTIDE SEQUENCE [LARGE SCALE GENOMIC DNA]</scope>
    <source>
        <strain evidence="3 4">DSM 15454</strain>
    </source>
</reference>
<dbReference type="InterPro" id="IPR029058">
    <property type="entry name" value="AB_hydrolase_fold"/>
</dbReference>
<gene>
    <name evidence="3" type="ORF">JOF46_002576</name>
</gene>
<dbReference type="Pfam" id="PF04101">
    <property type="entry name" value="Glyco_tran_28_C"/>
    <property type="match status" value="1"/>
</dbReference>